<dbReference type="AlphaFoldDB" id="A0A7W7VUY3"/>
<protein>
    <recommendedName>
        <fullName evidence="2">VanZ-like domain-containing protein</fullName>
    </recommendedName>
</protein>
<dbReference type="EMBL" id="JACHJV010000001">
    <property type="protein sequence ID" value="MBB4923836.1"/>
    <property type="molecule type" value="Genomic_DNA"/>
</dbReference>
<feature type="transmembrane region" description="Helical" evidence="1">
    <location>
        <begin position="6"/>
        <end position="27"/>
    </location>
</feature>
<dbReference type="RefSeq" id="WP_184935876.1">
    <property type="nucleotide sequence ID" value="NZ_JACHJV010000001.1"/>
</dbReference>
<keyword evidence="1" id="KW-0812">Transmembrane</keyword>
<evidence type="ECO:0000313" key="3">
    <source>
        <dbReference type="EMBL" id="MBB4923836.1"/>
    </source>
</evidence>
<keyword evidence="1" id="KW-1133">Transmembrane helix</keyword>
<gene>
    <name evidence="3" type="ORF">FHR34_002829</name>
</gene>
<comment type="caution">
    <text evidence="3">The sequence shown here is derived from an EMBL/GenBank/DDBJ whole genome shotgun (WGS) entry which is preliminary data.</text>
</comment>
<name>A0A7W7VUY3_KITKI</name>
<accession>A0A7W7VUY3</accession>
<keyword evidence="4" id="KW-1185">Reference proteome</keyword>
<dbReference type="Pfam" id="PF04892">
    <property type="entry name" value="VanZ"/>
    <property type="match status" value="1"/>
</dbReference>
<evidence type="ECO:0000256" key="1">
    <source>
        <dbReference type="SAM" id="Phobius"/>
    </source>
</evidence>
<evidence type="ECO:0000259" key="2">
    <source>
        <dbReference type="Pfam" id="PF04892"/>
    </source>
</evidence>
<keyword evidence="1" id="KW-0472">Membrane</keyword>
<feature type="domain" description="VanZ-like" evidence="2">
    <location>
        <begin position="85"/>
        <end position="154"/>
    </location>
</feature>
<dbReference type="InterPro" id="IPR006976">
    <property type="entry name" value="VanZ-like"/>
</dbReference>
<reference evidence="3 4" key="1">
    <citation type="submission" date="2020-08" db="EMBL/GenBank/DDBJ databases">
        <title>Sequencing the genomes of 1000 actinobacteria strains.</title>
        <authorList>
            <person name="Klenk H.-P."/>
        </authorList>
    </citation>
    <scope>NUCLEOTIDE SEQUENCE [LARGE SCALE GENOMIC DNA]</scope>
    <source>
        <strain evidence="3 4">DSM 41654</strain>
    </source>
</reference>
<proteinExistence type="predicted"/>
<dbReference type="Proteomes" id="UP000540506">
    <property type="component" value="Unassembled WGS sequence"/>
</dbReference>
<evidence type="ECO:0000313" key="4">
    <source>
        <dbReference type="Proteomes" id="UP000540506"/>
    </source>
</evidence>
<sequence>MIRAILRANVGMVPVFLVMALLLGLTAWRIARRYSFPRWALLLFAVSLAGELTATLYPTGRTSAASLVCTYSKDLAGAFADEGGLLNVAMYVPVALFATAAFGRPLTVLTGCWVLSASTETLQALLPGIGRACDSDDFVTNATGAAIGVVLACAWQASRGQFRAPTARQTYLASAPLAIGAVVLSAVQSAFITPEWPSGTLNNSPSANRRAVADKDAALLFGPDTKVIKVQDQSAIRETPELLLVTTATKSFSIEWPSGQLHDGTAFAPQLPADGSSDGEARAAADALARQWFPDSLRGATVRVYKVDPTKGRRDVEYRRYGTGGLLEPMRLDIEVDPGGSIPVFTSRNVPDPVLPTATVTRERAVAVITAAHPGTVTAAFLLAAQVGTLWHPCWAVTVSTAPGAQGSSYDVDAVTGSEVVTDTNP</sequence>
<organism evidence="3 4">
    <name type="scientific">Kitasatospora kifunensis</name>
    <name type="common">Streptomyces kifunensis</name>
    <dbReference type="NCBI Taxonomy" id="58351"/>
    <lineage>
        <taxon>Bacteria</taxon>
        <taxon>Bacillati</taxon>
        <taxon>Actinomycetota</taxon>
        <taxon>Actinomycetes</taxon>
        <taxon>Kitasatosporales</taxon>
        <taxon>Streptomycetaceae</taxon>
        <taxon>Kitasatospora</taxon>
    </lineage>
</organism>